<dbReference type="InterPro" id="IPR027372">
    <property type="entry name" value="Phytase-like_dom"/>
</dbReference>
<protein>
    <submittedName>
        <fullName evidence="3">Esterase-like activity of phytase family protein</fullName>
    </submittedName>
</protein>
<dbReference type="Proteomes" id="UP000660380">
    <property type="component" value="Unassembled WGS sequence"/>
</dbReference>
<feature type="domain" description="Phytase-like" evidence="2">
    <location>
        <begin position="63"/>
        <end position="425"/>
    </location>
</feature>
<name>A0ABR8H0A2_9CYAN</name>
<sequence length="456" mass="50165">MTKFFTSRLIFMPALILSLLLNSPALAAELVGRAVLPADTFAPGSTTGQLKKTNRTVPFINAQPVQGFSAVIPGQKVGTYLVISDNGFGSKANSPDNVLRIYALEPDFTTGQVFAVNFQTGERLKSFNRKSFLELNDKRNLVNFPIIASQKVYPSSNIPVSRGIAKNRLLTGGDFDTESFRRVSDGTFWVGDEFGPFLLHVGKDGELLDSPIPLPNFVAIGKLNFVKSPDNPELANLPDDTARTAAANLGGSKGFEGLALNSSGTKLYAMLEGALKDEQVQSRALTLETRSRLLINEFDLATKQYTGKVFSYKLENPDYAIGDLTAINDNEFIVIERDNNQGDPNNPAFKTPAQFKRLYKINITNLDKQGFLKKELLVDLLKIFDPKGIAGNLSKNGIFTFPFVTIENVLPIDARTLLVINDNNYADSIGRYPAQADNTEFIKIRLDKPLNLVKSQ</sequence>
<dbReference type="Pfam" id="PF13449">
    <property type="entry name" value="Phytase-like"/>
    <property type="match status" value="1"/>
</dbReference>
<dbReference type="PANTHER" id="PTHR37957">
    <property type="entry name" value="BLR7070 PROTEIN"/>
    <property type="match status" value="1"/>
</dbReference>
<dbReference type="PANTHER" id="PTHR37957:SF1">
    <property type="entry name" value="PHYTASE-LIKE DOMAIN-CONTAINING PROTEIN"/>
    <property type="match status" value="1"/>
</dbReference>
<evidence type="ECO:0000313" key="4">
    <source>
        <dbReference type="Proteomes" id="UP000660380"/>
    </source>
</evidence>
<keyword evidence="4" id="KW-1185">Reference proteome</keyword>
<evidence type="ECO:0000313" key="3">
    <source>
        <dbReference type="EMBL" id="MBD2609138.1"/>
    </source>
</evidence>
<keyword evidence="1" id="KW-0732">Signal</keyword>
<organism evidence="3 4">
    <name type="scientific">Scytonema hofmannii FACHB-248</name>
    <dbReference type="NCBI Taxonomy" id="1842502"/>
    <lineage>
        <taxon>Bacteria</taxon>
        <taxon>Bacillati</taxon>
        <taxon>Cyanobacteriota</taxon>
        <taxon>Cyanophyceae</taxon>
        <taxon>Nostocales</taxon>
        <taxon>Scytonemataceae</taxon>
        <taxon>Scytonema</taxon>
    </lineage>
</organism>
<feature type="chain" id="PRO_5047013270" evidence="1">
    <location>
        <begin position="28"/>
        <end position="456"/>
    </location>
</feature>
<evidence type="ECO:0000256" key="1">
    <source>
        <dbReference type="SAM" id="SignalP"/>
    </source>
</evidence>
<feature type="signal peptide" evidence="1">
    <location>
        <begin position="1"/>
        <end position="27"/>
    </location>
</feature>
<accession>A0ABR8H0A2</accession>
<reference evidence="3 4" key="1">
    <citation type="journal article" date="2020" name="ISME J.">
        <title>Comparative genomics reveals insights into cyanobacterial evolution and habitat adaptation.</title>
        <authorList>
            <person name="Chen M.Y."/>
            <person name="Teng W.K."/>
            <person name="Zhao L."/>
            <person name="Hu C.X."/>
            <person name="Zhou Y.K."/>
            <person name="Han B.P."/>
            <person name="Song L.R."/>
            <person name="Shu W.S."/>
        </authorList>
    </citation>
    <scope>NUCLEOTIDE SEQUENCE [LARGE SCALE GENOMIC DNA]</scope>
    <source>
        <strain evidence="3 4">FACHB-248</strain>
    </source>
</reference>
<comment type="caution">
    <text evidence="3">The sequence shown here is derived from an EMBL/GenBank/DDBJ whole genome shotgun (WGS) entry which is preliminary data.</text>
</comment>
<dbReference type="EMBL" id="JACJTA010000130">
    <property type="protein sequence ID" value="MBD2609138.1"/>
    <property type="molecule type" value="Genomic_DNA"/>
</dbReference>
<gene>
    <name evidence="3" type="ORF">H6G81_32640</name>
</gene>
<evidence type="ECO:0000259" key="2">
    <source>
        <dbReference type="Pfam" id="PF13449"/>
    </source>
</evidence>
<proteinExistence type="predicted"/>